<comment type="caution">
    <text evidence="2">The sequence shown here is derived from an EMBL/GenBank/DDBJ whole genome shotgun (WGS) entry which is preliminary data.</text>
</comment>
<organism evidence="2 3">
    <name type="scientific">Siccirubricoccus deserti</name>
    <dbReference type="NCBI Taxonomy" id="2013562"/>
    <lineage>
        <taxon>Bacteria</taxon>
        <taxon>Pseudomonadati</taxon>
        <taxon>Pseudomonadota</taxon>
        <taxon>Alphaproteobacteria</taxon>
        <taxon>Acetobacterales</taxon>
        <taxon>Roseomonadaceae</taxon>
        <taxon>Siccirubricoccus</taxon>
    </lineage>
</organism>
<feature type="chain" id="PRO_5040814928" description="Porin" evidence="1">
    <location>
        <begin position="22"/>
        <end position="111"/>
    </location>
</feature>
<dbReference type="RefSeq" id="WP_186768496.1">
    <property type="nucleotide sequence ID" value="NZ_JACOMF010000001.1"/>
</dbReference>
<reference evidence="2" key="1">
    <citation type="submission" date="2020-08" db="EMBL/GenBank/DDBJ databases">
        <authorList>
            <person name="Hu Y."/>
            <person name="Nguyen S.V."/>
            <person name="Li F."/>
            <person name="Fanning S."/>
        </authorList>
    </citation>
    <scope>NUCLEOTIDE SEQUENCE</scope>
    <source>
        <strain evidence="2">SYSU D8009</strain>
    </source>
</reference>
<evidence type="ECO:0000313" key="3">
    <source>
        <dbReference type="Proteomes" id="UP000600101"/>
    </source>
</evidence>
<proteinExistence type="predicted"/>
<accession>A0A9X0QUA2</accession>
<feature type="signal peptide" evidence="1">
    <location>
        <begin position="1"/>
        <end position="21"/>
    </location>
</feature>
<dbReference type="EMBL" id="JACOMF010000001">
    <property type="protein sequence ID" value="MBC4013716.1"/>
    <property type="molecule type" value="Genomic_DNA"/>
</dbReference>
<keyword evidence="1" id="KW-0732">Signal</keyword>
<evidence type="ECO:0000256" key="1">
    <source>
        <dbReference type="SAM" id="SignalP"/>
    </source>
</evidence>
<keyword evidence="3" id="KW-1185">Reference proteome</keyword>
<protein>
    <recommendedName>
        <fullName evidence="4">Porin</fullName>
    </recommendedName>
</protein>
<gene>
    <name evidence="2" type="ORF">H7965_00145</name>
</gene>
<evidence type="ECO:0008006" key="4">
    <source>
        <dbReference type="Google" id="ProtNLM"/>
    </source>
</evidence>
<evidence type="ECO:0000313" key="2">
    <source>
        <dbReference type="EMBL" id="MBC4013716.1"/>
    </source>
</evidence>
<name>A0A9X0QUA2_9PROT</name>
<dbReference type="Proteomes" id="UP000600101">
    <property type="component" value="Unassembled WGS sequence"/>
</dbReference>
<dbReference type="AlphaFoldDB" id="A0A9X0QUA2"/>
<sequence length="111" mass="11151">MFRNALFASLIALGAAGVAQAQDAGPRLIGGGDNTQLVYGRTSSNLVGGGGASIIGGGDDLRITYGRDATTEVASGLAAELVGGGENAQLVYRQELPSDSFLVGQAARPRS</sequence>